<evidence type="ECO:0000313" key="1">
    <source>
        <dbReference type="EMBL" id="QUC67743.1"/>
    </source>
</evidence>
<accession>A0AC61N8Y9</accession>
<dbReference type="EMBL" id="CP068393">
    <property type="protein sequence ID" value="QUC67743.1"/>
    <property type="molecule type" value="Genomic_DNA"/>
</dbReference>
<protein>
    <submittedName>
        <fullName evidence="1">DUF951 domain-containing protein</fullName>
    </submittedName>
</protein>
<organism evidence="1 2">
    <name type="scientific">Aristaeella hokkaidonensis</name>
    <dbReference type="NCBI Taxonomy" id="3046382"/>
    <lineage>
        <taxon>Bacteria</taxon>
        <taxon>Bacillati</taxon>
        <taxon>Bacillota</taxon>
        <taxon>Clostridia</taxon>
        <taxon>Eubacteriales</taxon>
        <taxon>Aristaeellaceae</taxon>
        <taxon>Aristaeella</taxon>
    </lineage>
</organism>
<evidence type="ECO:0000313" key="2">
    <source>
        <dbReference type="Proteomes" id="UP000682782"/>
    </source>
</evidence>
<gene>
    <name evidence="1" type="ORF">JYE49_03290</name>
</gene>
<proteinExistence type="predicted"/>
<keyword evidence="2" id="KW-1185">Reference proteome</keyword>
<dbReference type="Proteomes" id="UP000682782">
    <property type="component" value="Chromosome"/>
</dbReference>
<sequence length="70" mass="7906">MIEEILVGDVITTRKPHPCGSNEWTVIRTGADIKIRCSGCGRIVMLDRESFLRRRKSVLSRGTKQSESCQ</sequence>
<name>A0AC61N8Y9_9FIRM</name>
<reference evidence="1" key="1">
    <citation type="submission" date="2021-01" db="EMBL/GenBank/DDBJ databases">
        <title>Complete genome sequence of Clostridiales bacterium R-7.</title>
        <authorList>
            <person name="Mahoney-Kurpe S.C."/>
            <person name="Palevich N."/>
            <person name="Koike S."/>
            <person name="Moon C.D."/>
            <person name="Attwood G.T."/>
        </authorList>
    </citation>
    <scope>NUCLEOTIDE SEQUENCE</scope>
    <source>
        <strain evidence="1">R-7</strain>
    </source>
</reference>